<dbReference type="EMBL" id="BGPR01023363">
    <property type="protein sequence ID" value="GBN90493.1"/>
    <property type="molecule type" value="Genomic_DNA"/>
</dbReference>
<gene>
    <name evidence="1" type="ORF">AVEN_273304_1</name>
</gene>
<dbReference type="Proteomes" id="UP000499080">
    <property type="component" value="Unassembled WGS sequence"/>
</dbReference>
<evidence type="ECO:0000313" key="2">
    <source>
        <dbReference type="Proteomes" id="UP000499080"/>
    </source>
</evidence>
<dbReference type="AlphaFoldDB" id="A0A4Y2SS41"/>
<protein>
    <submittedName>
        <fullName evidence="1">Uncharacterized protein</fullName>
    </submittedName>
</protein>
<organism evidence="1 2">
    <name type="scientific">Araneus ventricosus</name>
    <name type="common">Orbweaver spider</name>
    <name type="synonym">Epeira ventricosa</name>
    <dbReference type="NCBI Taxonomy" id="182803"/>
    <lineage>
        <taxon>Eukaryota</taxon>
        <taxon>Metazoa</taxon>
        <taxon>Ecdysozoa</taxon>
        <taxon>Arthropoda</taxon>
        <taxon>Chelicerata</taxon>
        <taxon>Arachnida</taxon>
        <taxon>Araneae</taxon>
        <taxon>Araneomorphae</taxon>
        <taxon>Entelegynae</taxon>
        <taxon>Araneoidea</taxon>
        <taxon>Araneidae</taxon>
        <taxon>Araneus</taxon>
    </lineage>
</organism>
<comment type="caution">
    <text evidence="1">The sequence shown here is derived from an EMBL/GenBank/DDBJ whole genome shotgun (WGS) entry which is preliminary data.</text>
</comment>
<proteinExistence type="predicted"/>
<evidence type="ECO:0000313" key="1">
    <source>
        <dbReference type="EMBL" id="GBN90493.1"/>
    </source>
</evidence>
<name>A0A4Y2SS41_ARAVE</name>
<reference evidence="1 2" key="1">
    <citation type="journal article" date="2019" name="Sci. Rep.">
        <title>Orb-weaving spider Araneus ventricosus genome elucidates the spidroin gene catalogue.</title>
        <authorList>
            <person name="Kono N."/>
            <person name="Nakamura H."/>
            <person name="Ohtoshi R."/>
            <person name="Moran D.A.P."/>
            <person name="Shinohara A."/>
            <person name="Yoshida Y."/>
            <person name="Fujiwara M."/>
            <person name="Mori M."/>
            <person name="Tomita M."/>
            <person name="Arakawa K."/>
        </authorList>
    </citation>
    <scope>NUCLEOTIDE SEQUENCE [LARGE SCALE GENOMIC DNA]</scope>
</reference>
<keyword evidence="2" id="KW-1185">Reference proteome</keyword>
<accession>A0A4Y2SS41</accession>
<sequence length="106" mass="12227">MTIDSFIDGGVEGLKAKHSMKIFSFVASVIERFIIRRIDDYDSFIPAKLKEWFVRDRSMLKFFAPRPYLQRIRGLAEKNEEFRTTLGSSPLTATFFEDGSEPDPTV</sequence>